<dbReference type="InterPro" id="IPR003594">
    <property type="entry name" value="HATPase_dom"/>
</dbReference>
<dbReference type="Pfam" id="PF00072">
    <property type="entry name" value="Response_reg"/>
    <property type="match status" value="1"/>
</dbReference>
<dbReference type="SUPFAM" id="SSF47384">
    <property type="entry name" value="Homodimeric domain of signal transducing histidine kinase"/>
    <property type="match status" value="1"/>
</dbReference>
<dbReference type="PANTHER" id="PTHR43047:SF72">
    <property type="entry name" value="OSMOSENSING HISTIDINE PROTEIN KINASE SLN1"/>
    <property type="match status" value="1"/>
</dbReference>
<evidence type="ECO:0000256" key="4">
    <source>
        <dbReference type="ARBA" id="ARBA00022679"/>
    </source>
</evidence>
<dbReference type="PROSITE" id="PS50112">
    <property type="entry name" value="PAS"/>
    <property type="match status" value="1"/>
</dbReference>
<dbReference type="Pfam" id="PF13188">
    <property type="entry name" value="PAS_8"/>
    <property type="match status" value="1"/>
</dbReference>
<dbReference type="CDD" id="cd00082">
    <property type="entry name" value="HisKA"/>
    <property type="match status" value="1"/>
</dbReference>
<dbReference type="Gene3D" id="3.30.565.10">
    <property type="entry name" value="Histidine kinase-like ATPase, C-terminal domain"/>
    <property type="match status" value="1"/>
</dbReference>
<dbReference type="InterPro" id="IPR036890">
    <property type="entry name" value="HATPase_C_sf"/>
</dbReference>
<feature type="domain" description="PAC" evidence="10">
    <location>
        <begin position="588"/>
        <end position="645"/>
    </location>
</feature>
<keyword evidence="3 6" id="KW-0597">Phosphoprotein</keyword>
<accession>A0ABR3P4H1</accession>
<dbReference type="EMBL" id="JBFMKM010000014">
    <property type="protein sequence ID" value="KAL1297625.1"/>
    <property type="molecule type" value="Genomic_DNA"/>
</dbReference>
<dbReference type="CDD" id="cd17546">
    <property type="entry name" value="REC_hyHK_CKI1_RcsC-like"/>
    <property type="match status" value="1"/>
</dbReference>
<dbReference type="SMART" id="SM00448">
    <property type="entry name" value="REC"/>
    <property type="match status" value="1"/>
</dbReference>
<dbReference type="CDD" id="cd00130">
    <property type="entry name" value="PAS"/>
    <property type="match status" value="1"/>
</dbReference>
<sequence length="1113" mass="123733">MDESSIPTQLEGLIILLSDDERPALVLHTSRPWRIAYRNASFLALNADEHLVNEWVAVWFDDSDTSGKTSSFRPAGLFQGKSWISKRIGDLGYTTVYCTSLDSKQTPQDAEHATSPPLEITVSRGQESRMDYSSDRISDWSFDWIRYSYNSSDDWLQFMRAYKWEKTALGPMHNWPSDLRRLAVYALSSPDPRLILWGDDLLGVFNDSAKQILGQRYLACLGQPLADGLSPAVVEQDLDHLRRCLTAGTFTKGINAEYILTRYGFDEEAYFDYHISPLPGDDGRVMAMVVEFHETTISVIKERKEKVATAMFKKLMHVQHIDTLWSDLVIALTDQPKYVSYAAIYTNGADTEVPESYRLGGFAGADRTDLPQSLVLPGADQPHGLAATLHRVVEVSGVTALQASKGELPEELAIEIPERGTTTIAYVLPIAVSTDKHPLAFIVLGMNPKLALSNQDRSGMSHLRDVVVGACAIVASPEKHSSEQDLEALNLELSHKLHLSTRETLRAQENFQRMAKNAPFGMFTFEPDGTPTFVNEEWLRLSGFDSREELKISACSGNFWDDRIFPEDASYMAEHWQIALTSTSPTKHEHRVRLPAWMSPGAERQCRWLEATAFPDLDETGNIISIKGWLVDISDRKLAENLMAQRLEDALETKRASEAFIDMVSHEIRNPLSAILQLADGILTSVESQAGKTSEQVLDAAQTIVLCAHHQRKIVDDVLVLSKLDSNLLVLSPDACRPPDIIQKCLKMFESELSRAQIDAHMQIEQSYLDLGLSLVVLDESRVLQVVINLLGNAIKFTQSSEDRKITIHLAAHRSVPTGKEYDIQFASQRRNRSLQGSRSNSISQNEPSEAIYLQIAVKDTGRGLTQEEIDRLFQRFSQASPKTYKKYGGSGLGLYISKELTELQGGRIGVKSEGLGKGSVFTFYVQSSRSEALSQKVSVEAAVALESVQNGRRENKIDQVITKTKRTNHDMTSVSSLHVLVVEDNAINQKVMAQQLRRAGCTVHVANHGLEALDLIATTNLQGGSTPLSIVLMDVEMPVMNGIDCTKHIRQLQKDHFIKRSVPIIAVTANARNQQIASALGAGVDEVVTKPFRIPELLPRMEALVAKLASAD</sequence>
<dbReference type="InterPro" id="IPR036097">
    <property type="entry name" value="HisK_dim/P_sf"/>
</dbReference>
<dbReference type="InterPro" id="IPR000700">
    <property type="entry name" value="PAS-assoc_C"/>
</dbReference>
<dbReference type="SUPFAM" id="SSF52172">
    <property type="entry name" value="CheY-like"/>
    <property type="match status" value="1"/>
</dbReference>
<dbReference type="InterPro" id="IPR000014">
    <property type="entry name" value="PAS"/>
</dbReference>
<dbReference type="RefSeq" id="XP_069197307.1">
    <property type="nucleotide sequence ID" value="XM_069348311.1"/>
</dbReference>
<dbReference type="SMART" id="SM00388">
    <property type="entry name" value="HisKA"/>
    <property type="match status" value="1"/>
</dbReference>
<reference evidence="11 12" key="1">
    <citation type="submission" date="2024-07" db="EMBL/GenBank/DDBJ databases">
        <title>Draft sequence of the Neodothiora populina.</title>
        <authorList>
            <person name="Drown D.D."/>
            <person name="Schuette U.S."/>
            <person name="Buechlein A.B."/>
            <person name="Rusch D.R."/>
            <person name="Winton L.W."/>
            <person name="Adams G.A."/>
        </authorList>
    </citation>
    <scope>NUCLEOTIDE SEQUENCE [LARGE SCALE GENOMIC DNA]</scope>
    <source>
        <strain evidence="11 12">CPC 39397</strain>
    </source>
</reference>
<evidence type="ECO:0000259" key="8">
    <source>
        <dbReference type="PROSITE" id="PS50110"/>
    </source>
</evidence>
<dbReference type="InterPro" id="IPR004358">
    <property type="entry name" value="Sig_transdc_His_kin-like_C"/>
</dbReference>
<dbReference type="CDD" id="cd16922">
    <property type="entry name" value="HATPase_EvgS-ArcB-TorS-like"/>
    <property type="match status" value="1"/>
</dbReference>
<comment type="catalytic activity">
    <reaction evidence="1">
        <text>ATP + protein L-histidine = ADP + protein N-phospho-L-histidine.</text>
        <dbReference type="EC" id="2.7.13.3"/>
    </reaction>
</comment>
<dbReference type="InterPro" id="IPR005467">
    <property type="entry name" value="His_kinase_dom"/>
</dbReference>
<evidence type="ECO:0000259" key="10">
    <source>
        <dbReference type="PROSITE" id="PS50113"/>
    </source>
</evidence>
<dbReference type="PROSITE" id="PS50109">
    <property type="entry name" value="HIS_KIN"/>
    <property type="match status" value="1"/>
</dbReference>
<dbReference type="GeneID" id="95979882"/>
<dbReference type="PROSITE" id="PS50113">
    <property type="entry name" value="PAC"/>
    <property type="match status" value="1"/>
</dbReference>
<dbReference type="SMART" id="SM00387">
    <property type="entry name" value="HATPase_c"/>
    <property type="match status" value="1"/>
</dbReference>
<gene>
    <name evidence="11" type="ORF">AAFC00_006183</name>
</gene>
<feature type="domain" description="PAS" evidence="9">
    <location>
        <begin position="507"/>
        <end position="583"/>
    </location>
</feature>
<dbReference type="InterPro" id="IPR003661">
    <property type="entry name" value="HisK_dim/P_dom"/>
</dbReference>
<evidence type="ECO:0000256" key="6">
    <source>
        <dbReference type="PROSITE-ProRule" id="PRU00169"/>
    </source>
</evidence>
<evidence type="ECO:0000256" key="2">
    <source>
        <dbReference type="ARBA" id="ARBA00012438"/>
    </source>
</evidence>
<dbReference type="Pfam" id="PF00512">
    <property type="entry name" value="HisKA"/>
    <property type="match status" value="1"/>
</dbReference>
<feature type="domain" description="Histidine kinase" evidence="7">
    <location>
        <begin position="663"/>
        <end position="930"/>
    </location>
</feature>
<dbReference type="Gene3D" id="3.30.450.20">
    <property type="entry name" value="PAS domain"/>
    <property type="match status" value="2"/>
</dbReference>
<dbReference type="SUPFAM" id="SSF55785">
    <property type="entry name" value="PYP-like sensor domain (PAS domain)"/>
    <property type="match status" value="2"/>
</dbReference>
<evidence type="ECO:0000256" key="3">
    <source>
        <dbReference type="ARBA" id="ARBA00022553"/>
    </source>
</evidence>
<evidence type="ECO:0000259" key="9">
    <source>
        <dbReference type="PROSITE" id="PS50112"/>
    </source>
</evidence>
<evidence type="ECO:0000256" key="1">
    <source>
        <dbReference type="ARBA" id="ARBA00000085"/>
    </source>
</evidence>
<dbReference type="Gene3D" id="1.10.287.130">
    <property type="match status" value="1"/>
</dbReference>
<name>A0ABR3P4H1_9PEZI</name>
<dbReference type="Gene3D" id="3.40.50.2300">
    <property type="match status" value="1"/>
</dbReference>
<dbReference type="EC" id="2.7.13.3" evidence="2"/>
<feature type="modified residue" description="4-aspartylphosphate" evidence="6">
    <location>
        <position position="1035"/>
    </location>
</feature>
<dbReference type="InterPro" id="IPR011006">
    <property type="entry name" value="CheY-like_superfamily"/>
</dbReference>
<evidence type="ECO:0000259" key="7">
    <source>
        <dbReference type="PROSITE" id="PS50109"/>
    </source>
</evidence>
<keyword evidence="4" id="KW-0808">Transferase</keyword>
<dbReference type="InterPro" id="IPR035965">
    <property type="entry name" value="PAS-like_dom_sf"/>
</dbReference>
<feature type="domain" description="Response regulatory" evidence="8">
    <location>
        <begin position="979"/>
        <end position="1106"/>
    </location>
</feature>
<comment type="caution">
    <text evidence="11">The sequence shown here is derived from an EMBL/GenBank/DDBJ whole genome shotgun (WGS) entry which is preliminary data.</text>
</comment>
<dbReference type="Pfam" id="PF02518">
    <property type="entry name" value="HATPase_c"/>
    <property type="match status" value="1"/>
</dbReference>
<keyword evidence="5" id="KW-0418">Kinase</keyword>
<dbReference type="Proteomes" id="UP001562354">
    <property type="component" value="Unassembled WGS sequence"/>
</dbReference>
<dbReference type="SMART" id="SM00091">
    <property type="entry name" value="PAS"/>
    <property type="match status" value="2"/>
</dbReference>
<organism evidence="11 12">
    <name type="scientific">Neodothiora populina</name>
    <dbReference type="NCBI Taxonomy" id="2781224"/>
    <lineage>
        <taxon>Eukaryota</taxon>
        <taxon>Fungi</taxon>
        <taxon>Dikarya</taxon>
        <taxon>Ascomycota</taxon>
        <taxon>Pezizomycotina</taxon>
        <taxon>Dothideomycetes</taxon>
        <taxon>Dothideomycetidae</taxon>
        <taxon>Dothideales</taxon>
        <taxon>Dothioraceae</taxon>
        <taxon>Neodothiora</taxon>
    </lineage>
</organism>
<dbReference type="PANTHER" id="PTHR43047">
    <property type="entry name" value="TWO-COMPONENT HISTIDINE PROTEIN KINASE"/>
    <property type="match status" value="1"/>
</dbReference>
<dbReference type="SUPFAM" id="SSF55874">
    <property type="entry name" value="ATPase domain of HSP90 chaperone/DNA topoisomerase II/histidine kinase"/>
    <property type="match status" value="1"/>
</dbReference>
<keyword evidence="12" id="KW-1185">Reference proteome</keyword>
<evidence type="ECO:0000256" key="5">
    <source>
        <dbReference type="ARBA" id="ARBA00022777"/>
    </source>
</evidence>
<dbReference type="PROSITE" id="PS50110">
    <property type="entry name" value="RESPONSE_REGULATORY"/>
    <property type="match status" value="1"/>
</dbReference>
<evidence type="ECO:0000313" key="11">
    <source>
        <dbReference type="EMBL" id="KAL1297625.1"/>
    </source>
</evidence>
<dbReference type="PRINTS" id="PR00344">
    <property type="entry name" value="BCTRLSENSOR"/>
</dbReference>
<protein>
    <recommendedName>
        <fullName evidence="2">histidine kinase</fullName>
        <ecNumber evidence="2">2.7.13.3</ecNumber>
    </recommendedName>
</protein>
<dbReference type="InterPro" id="IPR001789">
    <property type="entry name" value="Sig_transdc_resp-reg_receiver"/>
</dbReference>
<evidence type="ECO:0000313" key="12">
    <source>
        <dbReference type="Proteomes" id="UP001562354"/>
    </source>
</evidence>
<proteinExistence type="predicted"/>